<dbReference type="KEGG" id="fll:EI427_11065"/>
<organism evidence="1 2">
    <name type="scientific">Flammeovirga pectinis</name>
    <dbReference type="NCBI Taxonomy" id="2494373"/>
    <lineage>
        <taxon>Bacteria</taxon>
        <taxon>Pseudomonadati</taxon>
        <taxon>Bacteroidota</taxon>
        <taxon>Cytophagia</taxon>
        <taxon>Cytophagales</taxon>
        <taxon>Flammeovirgaceae</taxon>
        <taxon>Flammeovirga</taxon>
    </lineage>
</organism>
<gene>
    <name evidence="1" type="ORF">EI427_11065</name>
</gene>
<proteinExistence type="predicted"/>
<keyword evidence="2" id="KW-1185">Reference proteome</keyword>
<dbReference type="OrthoDB" id="7551439at2"/>
<evidence type="ECO:0008006" key="3">
    <source>
        <dbReference type="Google" id="ProtNLM"/>
    </source>
</evidence>
<dbReference type="EMBL" id="CP034562">
    <property type="protein sequence ID" value="AZQ62752.1"/>
    <property type="molecule type" value="Genomic_DNA"/>
</dbReference>
<sequence>MINSNTPSKREILTASAIQEIIEQHKSQLSFVFGNGINRYFSKENITWDKLLIELWNKYSKKAKFENQIFKGISFTEFYDAIDIQNTTKKNFSATIQKDVKNTMSLWKHNDDQNIILNKIRALNAPILTTNFDDLIPKSAQLKPYKIPYKGFSDYYPWNCYFSDKKLKNPIDGFGVWYLNGMIKYHRSIKLGLSQYMGNVERVRKMMYQNRGAIGKEEKLAKNWNGYPTWLHIIFNKSLFIIGLGLEENEVFFRWLLIERAKYFKAFPKQKKDGWYITVKKEDDSFLGKKFFLESVGIKVLEVDNYETIYKHIWQ</sequence>
<dbReference type="RefSeq" id="WP_126614563.1">
    <property type="nucleotide sequence ID" value="NZ_CP034562.1"/>
</dbReference>
<dbReference type="Proteomes" id="UP000267268">
    <property type="component" value="Chromosome 1"/>
</dbReference>
<evidence type="ECO:0000313" key="1">
    <source>
        <dbReference type="EMBL" id="AZQ62752.1"/>
    </source>
</evidence>
<accession>A0A3Q9FR13</accession>
<reference evidence="1 2" key="1">
    <citation type="submission" date="2018-12" db="EMBL/GenBank/DDBJ databases">
        <title>Flammeovirga pectinis sp. nov., isolated from the gut of the Korean scallop, Patinopecten yessoensis.</title>
        <authorList>
            <person name="Bae J.-W."/>
            <person name="Jeong Y.-S."/>
            <person name="Kang W."/>
        </authorList>
    </citation>
    <scope>NUCLEOTIDE SEQUENCE [LARGE SCALE GENOMIC DNA]</scope>
    <source>
        <strain evidence="1 2">L12M1</strain>
    </source>
</reference>
<dbReference type="AlphaFoldDB" id="A0A3Q9FR13"/>
<protein>
    <recommendedName>
        <fullName evidence="3">SIR2-like domain-containing protein</fullName>
    </recommendedName>
</protein>
<name>A0A3Q9FR13_9BACT</name>
<evidence type="ECO:0000313" key="2">
    <source>
        <dbReference type="Proteomes" id="UP000267268"/>
    </source>
</evidence>